<protein>
    <submittedName>
        <fullName evidence="1">Uncharacterized protein</fullName>
    </submittedName>
</protein>
<gene>
    <name evidence="1" type="ORF">SAMN04244572_04354</name>
</gene>
<evidence type="ECO:0000313" key="1">
    <source>
        <dbReference type="EMBL" id="SEJ52954.1"/>
    </source>
</evidence>
<name>A0A1H6ZLD8_9GAMM</name>
<organism evidence="1 2">
    <name type="scientific">Azotobacter beijerinckii</name>
    <dbReference type="NCBI Taxonomy" id="170623"/>
    <lineage>
        <taxon>Bacteria</taxon>
        <taxon>Pseudomonadati</taxon>
        <taxon>Pseudomonadota</taxon>
        <taxon>Gammaproteobacteria</taxon>
        <taxon>Pseudomonadales</taxon>
        <taxon>Pseudomonadaceae</taxon>
        <taxon>Azotobacter</taxon>
    </lineage>
</organism>
<evidence type="ECO:0000313" key="2">
    <source>
        <dbReference type="Proteomes" id="UP000199250"/>
    </source>
</evidence>
<dbReference type="RefSeq" id="WP_139204432.1">
    <property type="nucleotide sequence ID" value="NZ_FNYQ01000128.1"/>
</dbReference>
<dbReference type="EMBL" id="FNYQ01000128">
    <property type="protein sequence ID" value="SEJ52954.1"/>
    <property type="molecule type" value="Genomic_DNA"/>
</dbReference>
<dbReference type="OrthoDB" id="6894064at2"/>
<accession>A0A1H6ZLD8</accession>
<proteinExistence type="predicted"/>
<dbReference type="Proteomes" id="UP000199250">
    <property type="component" value="Unassembled WGS sequence"/>
</dbReference>
<dbReference type="AlphaFoldDB" id="A0A1H6ZLD8"/>
<sequence length="106" mass="11739">MADMQEVIRLRREGKFAELSAMGIQITGGSAAGQKSGWFKAPFSGEKAHYFTETASDAIGEHGRHRFWKAACGAEAVSHDKAPMFFEGNFERCAKCKTIRGRIRRG</sequence>
<reference evidence="1 2" key="1">
    <citation type="submission" date="2016-10" db="EMBL/GenBank/DDBJ databases">
        <authorList>
            <person name="de Groot N.N."/>
        </authorList>
    </citation>
    <scope>NUCLEOTIDE SEQUENCE [LARGE SCALE GENOMIC DNA]</scope>
    <source>
        <strain evidence="1 2">DSM 373</strain>
    </source>
</reference>